<dbReference type="EMBL" id="PZJG01000001">
    <property type="protein sequence ID" value="RAK50201.1"/>
    <property type="molecule type" value="Genomic_DNA"/>
</dbReference>
<dbReference type="Proteomes" id="UP000249579">
    <property type="component" value="Unassembled WGS sequence"/>
</dbReference>
<gene>
    <name evidence="1" type="ORF">BHX94_01690</name>
</gene>
<evidence type="ECO:0000313" key="1">
    <source>
        <dbReference type="EMBL" id="RAK50201.1"/>
    </source>
</evidence>
<dbReference type="RefSeq" id="WP_111744748.1">
    <property type="nucleotide sequence ID" value="NZ_JBHSQY010000001.1"/>
</dbReference>
<protein>
    <submittedName>
        <fullName evidence="1">Phage tail protein</fullName>
    </submittedName>
</protein>
<reference evidence="1 2" key="1">
    <citation type="journal article" date="2018" name="Front. Microbiol.">
        <title>Description and Comparative Genomics of Macrococcus caseolyticus subsp. hominis subsp. nov., Macrococcus goetzii sp. nov., Macrococcus epidermidis sp. nov., and Macrococcus bohemicus sp. nov., Novel Macrococci From Human Clinical Material With Virulence Potential and Suspected Uptake of Foreign DNA by Natural Transformation.</title>
        <authorList>
            <person name="Maslanova I."/>
            <person name="Wertheimer Z."/>
            <person name="Sedlacek I."/>
            <person name="Svec P."/>
            <person name="Indrakova A."/>
            <person name="Kovarovic V."/>
            <person name="Schumann P."/>
            <person name="Sproer C."/>
            <person name="Kralova S."/>
            <person name="Sedo O."/>
            <person name="Kristofova L."/>
            <person name="Vrbovska V."/>
            <person name="Fuzik T."/>
            <person name="Petras P."/>
            <person name="Zdrahal Z."/>
            <person name="Ruzickova V."/>
            <person name="Doskar J."/>
            <person name="Pantucek R."/>
        </authorList>
    </citation>
    <scope>NUCLEOTIDE SEQUENCE [LARGE SCALE GENOMIC DNA]</scope>
    <source>
        <strain evidence="1 2">03/115</strain>
    </source>
</reference>
<proteinExistence type="predicted"/>
<dbReference type="NCBIfam" id="TIGR01603">
    <property type="entry name" value="maj_tail_phi13"/>
    <property type="match status" value="1"/>
</dbReference>
<sequence>MADELLYNVGIDDLFIAMMTAEDTISTTPTYDTKIWRLPIIVKLGIKGNGNTSTKYASNKIFRKVSKEDSHELSLDHVAMPIELLDKMKGLASTNGVSFNKGGAKTMPFFAVGFIAPQSDGKMSATWYPKAQLAIETESEYETQTEEPEIKDIAMTINTQSLIYNDVLNSHYNAGRLDAVNISANEFMSQVIYDESQIAALAATAE</sequence>
<dbReference type="InterPro" id="IPR006490">
    <property type="entry name" value="Maj_tail_phi13"/>
</dbReference>
<dbReference type="OrthoDB" id="2184075at2"/>
<comment type="caution">
    <text evidence="1">The sequence shown here is derived from an EMBL/GenBank/DDBJ whole genome shotgun (WGS) entry which is preliminary data.</text>
</comment>
<accession>A0A328A6S6</accession>
<name>A0A328A6S6_9STAP</name>
<evidence type="ECO:0000313" key="2">
    <source>
        <dbReference type="Proteomes" id="UP000249579"/>
    </source>
</evidence>
<dbReference type="AlphaFoldDB" id="A0A328A6S6"/>
<organism evidence="1 2">
    <name type="scientific">Macrococcoides bohemicum</name>
    <dbReference type="NCBI Taxonomy" id="1903056"/>
    <lineage>
        <taxon>Bacteria</taxon>
        <taxon>Bacillati</taxon>
        <taxon>Bacillota</taxon>
        <taxon>Bacilli</taxon>
        <taxon>Bacillales</taxon>
        <taxon>Staphylococcaceae</taxon>
        <taxon>Macrococcoides</taxon>
    </lineage>
</organism>